<protein>
    <recommendedName>
        <fullName evidence="4">Pentapeptide repeat-containing protein</fullName>
    </recommendedName>
</protein>
<evidence type="ECO:0000313" key="3">
    <source>
        <dbReference type="Proteomes" id="UP001157109"/>
    </source>
</evidence>
<feature type="region of interest" description="Disordered" evidence="1">
    <location>
        <begin position="48"/>
        <end position="98"/>
    </location>
</feature>
<feature type="compositionally biased region" description="Low complexity" evidence="1">
    <location>
        <begin position="55"/>
        <end position="66"/>
    </location>
</feature>
<dbReference type="EMBL" id="BSUJ01000001">
    <property type="protein sequence ID" value="GMA20752.1"/>
    <property type="molecule type" value="Genomic_DNA"/>
</dbReference>
<gene>
    <name evidence="2" type="ORF">GCM10025862_27730</name>
</gene>
<keyword evidence="3" id="KW-1185">Reference proteome</keyword>
<feature type="compositionally biased region" description="Basic and acidic residues" evidence="1">
    <location>
        <begin position="82"/>
        <end position="92"/>
    </location>
</feature>
<organism evidence="2 3">
    <name type="scientific">Arsenicicoccus piscis</name>
    <dbReference type="NCBI Taxonomy" id="673954"/>
    <lineage>
        <taxon>Bacteria</taxon>
        <taxon>Bacillati</taxon>
        <taxon>Actinomycetota</taxon>
        <taxon>Actinomycetes</taxon>
        <taxon>Micrococcales</taxon>
        <taxon>Intrasporangiaceae</taxon>
        <taxon>Arsenicicoccus</taxon>
    </lineage>
</organism>
<dbReference type="Proteomes" id="UP001157109">
    <property type="component" value="Unassembled WGS sequence"/>
</dbReference>
<name>A0ABQ6HRF9_9MICO</name>
<reference evidence="3" key="1">
    <citation type="journal article" date="2019" name="Int. J. Syst. Evol. Microbiol.">
        <title>The Global Catalogue of Microorganisms (GCM) 10K type strain sequencing project: providing services to taxonomists for standard genome sequencing and annotation.</title>
        <authorList>
            <consortium name="The Broad Institute Genomics Platform"/>
            <consortium name="The Broad Institute Genome Sequencing Center for Infectious Disease"/>
            <person name="Wu L."/>
            <person name="Ma J."/>
        </authorList>
    </citation>
    <scope>NUCLEOTIDE SEQUENCE [LARGE SCALE GENOMIC DNA]</scope>
    <source>
        <strain evidence="3">NBRC 105830</strain>
    </source>
</reference>
<evidence type="ECO:0000313" key="2">
    <source>
        <dbReference type="EMBL" id="GMA20752.1"/>
    </source>
</evidence>
<sequence length="159" mass="17080">MAGPTGRSGTCAGPCRRVGRSLPGQPRTPDPSICALRRLATWRATPSWTAGTKVSSAGSTAWTASAPLPGCPTRTGTRPRLAPRDQPSDDSRNLQQANLHPANLQLGNLLSGNRHRDNPQLSNTHLGNLRLGSWHRGSLHLDDLHLDRLLPGNQRLGDL</sequence>
<proteinExistence type="predicted"/>
<evidence type="ECO:0008006" key="4">
    <source>
        <dbReference type="Google" id="ProtNLM"/>
    </source>
</evidence>
<feature type="region of interest" description="Disordered" evidence="1">
    <location>
        <begin position="1"/>
        <end position="32"/>
    </location>
</feature>
<comment type="caution">
    <text evidence="2">The sequence shown here is derived from an EMBL/GenBank/DDBJ whole genome shotgun (WGS) entry which is preliminary data.</text>
</comment>
<accession>A0ABQ6HRF9</accession>
<evidence type="ECO:0000256" key="1">
    <source>
        <dbReference type="SAM" id="MobiDB-lite"/>
    </source>
</evidence>